<feature type="chain" id="PRO_5012282010" description="DUF3465 domain-containing protein" evidence="1">
    <location>
        <begin position="22"/>
        <end position="112"/>
    </location>
</feature>
<dbReference type="InterPro" id="IPR021856">
    <property type="entry name" value="DUF3465"/>
</dbReference>
<dbReference type="RefSeq" id="WP_087438737.1">
    <property type="nucleotide sequence ID" value="NZ_CP021416.1"/>
</dbReference>
<name>A0A1Y0HLC3_9BACT</name>
<evidence type="ECO:0000313" key="3">
    <source>
        <dbReference type="Proteomes" id="UP000196005"/>
    </source>
</evidence>
<organism evidence="2 3">
    <name type="scientific">Sulfurospirillum diekertiae</name>
    <dbReference type="NCBI Taxonomy" id="1854492"/>
    <lineage>
        <taxon>Bacteria</taxon>
        <taxon>Pseudomonadati</taxon>
        <taxon>Campylobacterota</taxon>
        <taxon>Epsilonproteobacteria</taxon>
        <taxon>Campylobacterales</taxon>
        <taxon>Sulfurospirillaceae</taxon>
        <taxon>Sulfurospirillum</taxon>
    </lineage>
</organism>
<accession>A0A1Y0HLC3</accession>
<protein>
    <recommendedName>
        <fullName evidence="4">DUF3465 domain-containing protein</fullName>
    </recommendedName>
</protein>
<evidence type="ECO:0000313" key="2">
    <source>
        <dbReference type="EMBL" id="ARU48907.1"/>
    </source>
</evidence>
<reference evidence="3" key="1">
    <citation type="submission" date="2017-05" db="EMBL/GenBank/DDBJ databases">
        <title>Dechlorination kinetics govern the competition between two new strains of the genus Sulfurospirillum.</title>
        <authorList>
            <person name="Buttet G.F."/>
            <person name="Murray A.M."/>
            <person name="Goris T."/>
            <person name="Burion M."/>
            <person name="Lin B."/>
            <person name="Rolle M."/>
            <person name="Maillard J."/>
        </authorList>
    </citation>
    <scope>NUCLEOTIDE SEQUENCE [LARGE SCALE GENOMIC DNA]</scope>
    <source>
        <strain evidence="3">SL2-1</strain>
    </source>
</reference>
<feature type="signal peptide" evidence="1">
    <location>
        <begin position="1"/>
        <end position="21"/>
    </location>
</feature>
<dbReference type="OrthoDB" id="195616at2"/>
<dbReference type="KEGG" id="suls:Sdiek1_1747"/>
<dbReference type="Pfam" id="PF11948">
    <property type="entry name" value="DUF3465"/>
    <property type="match status" value="1"/>
</dbReference>
<keyword evidence="1" id="KW-0732">Signal</keyword>
<proteinExistence type="predicted"/>
<evidence type="ECO:0008006" key="4">
    <source>
        <dbReference type="Google" id="ProtNLM"/>
    </source>
</evidence>
<dbReference type="AlphaFoldDB" id="A0A1Y0HLC3"/>
<keyword evidence="3" id="KW-1185">Reference proteome</keyword>
<sequence>MKKIVLILLISLEIFAGSVMCDSGNVTKLLSDDMTGSRHQRFIVKLASGKTLLIAHNIDIAPKVSSLTEGSFIKFCGEYESNAKGGVVHWTHHDPHNRHVNGWIEYNGHKYE</sequence>
<evidence type="ECO:0000256" key="1">
    <source>
        <dbReference type="SAM" id="SignalP"/>
    </source>
</evidence>
<dbReference type="Proteomes" id="UP000196005">
    <property type="component" value="Chromosome"/>
</dbReference>
<dbReference type="EMBL" id="CP021416">
    <property type="protein sequence ID" value="ARU48907.1"/>
    <property type="molecule type" value="Genomic_DNA"/>
</dbReference>
<gene>
    <name evidence="2" type="ORF">Sdiek1_1747</name>
</gene>